<proteinExistence type="predicted"/>
<dbReference type="AlphaFoldDB" id="A0ABD1L5H8"/>
<name>A0ABD1L5H8_9FABA</name>
<dbReference type="Proteomes" id="UP001603857">
    <property type="component" value="Unassembled WGS sequence"/>
</dbReference>
<evidence type="ECO:0000256" key="1">
    <source>
        <dbReference type="SAM" id="MobiDB-lite"/>
    </source>
</evidence>
<feature type="region of interest" description="Disordered" evidence="1">
    <location>
        <begin position="1"/>
        <end position="20"/>
    </location>
</feature>
<gene>
    <name evidence="2" type="ORF">Fmac_032643</name>
</gene>
<organism evidence="2 3">
    <name type="scientific">Flemingia macrophylla</name>
    <dbReference type="NCBI Taxonomy" id="520843"/>
    <lineage>
        <taxon>Eukaryota</taxon>
        <taxon>Viridiplantae</taxon>
        <taxon>Streptophyta</taxon>
        <taxon>Embryophyta</taxon>
        <taxon>Tracheophyta</taxon>
        <taxon>Spermatophyta</taxon>
        <taxon>Magnoliopsida</taxon>
        <taxon>eudicotyledons</taxon>
        <taxon>Gunneridae</taxon>
        <taxon>Pentapetalae</taxon>
        <taxon>rosids</taxon>
        <taxon>fabids</taxon>
        <taxon>Fabales</taxon>
        <taxon>Fabaceae</taxon>
        <taxon>Papilionoideae</taxon>
        <taxon>50 kb inversion clade</taxon>
        <taxon>NPAAA clade</taxon>
        <taxon>indigoferoid/millettioid clade</taxon>
        <taxon>Phaseoleae</taxon>
        <taxon>Flemingia</taxon>
    </lineage>
</organism>
<keyword evidence="3" id="KW-1185">Reference proteome</keyword>
<sequence>MERTPFIIKSRPTATSQDDHKPQPLVIQINKEKGPIAPLRILALPAAASDPAAVALGSNSGGNKVAQQRRWGRTVVALRSRSSSGGVAVVVTEVSESCSGSVKVQQHWRQGHATGALGSHSSGRVAEEGVSATVGQKRRKKGKKEKKENGNGLQIREALQLHLDFRRHLHEQLEDLKKPQVYLEMLCDRFRV</sequence>
<dbReference type="EMBL" id="JBGMDY010000011">
    <property type="protein sequence ID" value="KAL2318767.1"/>
    <property type="molecule type" value="Genomic_DNA"/>
</dbReference>
<evidence type="ECO:0000313" key="2">
    <source>
        <dbReference type="EMBL" id="KAL2318767.1"/>
    </source>
</evidence>
<evidence type="ECO:0000313" key="3">
    <source>
        <dbReference type="Proteomes" id="UP001603857"/>
    </source>
</evidence>
<feature type="region of interest" description="Disordered" evidence="1">
    <location>
        <begin position="114"/>
        <end position="153"/>
    </location>
</feature>
<accession>A0ABD1L5H8</accession>
<protein>
    <submittedName>
        <fullName evidence="2">Uncharacterized protein</fullName>
    </submittedName>
</protein>
<reference evidence="2 3" key="1">
    <citation type="submission" date="2024-08" db="EMBL/GenBank/DDBJ databases">
        <title>Insights into the chromosomal genome structure of Flemingia macrophylla.</title>
        <authorList>
            <person name="Ding Y."/>
            <person name="Zhao Y."/>
            <person name="Bi W."/>
            <person name="Wu M."/>
            <person name="Zhao G."/>
            <person name="Gong Y."/>
            <person name="Li W."/>
            <person name="Zhang P."/>
        </authorList>
    </citation>
    <scope>NUCLEOTIDE SEQUENCE [LARGE SCALE GENOMIC DNA]</scope>
    <source>
        <strain evidence="2">DYQJB</strain>
        <tissue evidence="2">Leaf</tissue>
    </source>
</reference>
<comment type="caution">
    <text evidence="2">The sequence shown here is derived from an EMBL/GenBank/DDBJ whole genome shotgun (WGS) entry which is preliminary data.</text>
</comment>